<dbReference type="PANTHER" id="PTHR43318">
    <property type="entry name" value="UDP-N-ACETYLGLUCOSAMINE 4,6-DEHYDRATASE"/>
    <property type="match status" value="1"/>
</dbReference>
<accession>A0A919MWB9</accession>
<protein>
    <recommendedName>
        <fullName evidence="2">Polysaccharide biosynthesis protein CapD-like domain-containing protein</fullName>
    </recommendedName>
</protein>
<dbReference type="SUPFAM" id="SSF51735">
    <property type="entry name" value="NAD(P)-binding Rossmann-fold domains"/>
    <property type="match status" value="1"/>
</dbReference>
<comment type="similarity">
    <text evidence="1">Belongs to the polysaccharide synthase family.</text>
</comment>
<dbReference type="CDD" id="cd05237">
    <property type="entry name" value="UDP_invert_4-6DH_SDR_e"/>
    <property type="match status" value="1"/>
</dbReference>
<dbReference type="InterPro" id="IPR051203">
    <property type="entry name" value="Polysaccharide_Synthase-Rel"/>
</dbReference>
<name>A0A919MWB9_9ACTN</name>
<dbReference type="PANTHER" id="PTHR43318:SF1">
    <property type="entry name" value="POLYSACCHARIDE BIOSYNTHESIS PROTEIN EPSC-RELATED"/>
    <property type="match status" value="1"/>
</dbReference>
<dbReference type="Proteomes" id="UP000636960">
    <property type="component" value="Unassembled WGS sequence"/>
</dbReference>
<sequence length="391" mass="42210">MQNRFLALAGVLLRRARRRPVRGAGRVLVPSVVELVDHERNVHDIRDLEITDLLGRHQIDTDLDSIAGYLGGKRVLVTGAGGSIGAELCRQICRFAPAELIMLDRDETALQAVQLSMDPQAQLTDPTVILASLRDTGRVREIFRGWRPQVVFHAAALKHLPLLERYPGEAVKTNVWGTLAVLEAADGVERFVNISTDKAADPVSVLGYTKRITERTTAYVAGSSPGTFLSVRFGNVLGSRGSVFSTFSAQIAAGGPITVTHPDVVRYFMTIQEAVHLVIQAAAIGRDGEALVLEMGEPVRIADVARQMARLAPEPVEMKFTGLRTGEKLGEVLFGAGEVDRRPFHPLIAHVEVPPLDPAAARELDAGAEPAALIAALAELCERAPSARRAA</sequence>
<organism evidence="3 4">
    <name type="scientific">Paractinoplanes rishiriensis</name>
    <dbReference type="NCBI Taxonomy" id="1050105"/>
    <lineage>
        <taxon>Bacteria</taxon>
        <taxon>Bacillati</taxon>
        <taxon>Actinomycetota</taxon>
        <taxon>Actinomycetes</taxon>
        <taxon>Micromonosporales</taxon>
        <taxon>Micromonosporaceae</taxon>
        <taxon>Paractinoplanes</taxon>
    </lineage>
</organism>
<evidence type="ECO:0000256" key="1">
    <source>
        <dbReference type="ARBA" id="ARBA00007430"/>
    </source>
</evidence>
<dbReference type="Pfam" id="PF02719">
    <property type="entry name" value="Polysacc_synt_2"/>
    <property type="match status" value="1"/>
</dbReference>
<evidence type="ECO:0000259" key="2">
    <source>
        <dbReference type="Pfam" id="PF02719"/>
    </source>
</evidence>
<dbReference type="EMBL" id="BOMV01000056">
    <property type="protein sequence ID" value="GIE97299.1"/>
    <property type="molecule type" value="Genomic_DNA"/>
</dbReference>
<gene>
    <name evidence="3" type="ORF">Ari01nite_47640</name>
</gene>
<proteinExistence type="inferred from homology"/>
<dbReference type="InterPro" id="IPR036291">
    <property type="entry name" value="NAD(P)-bd_dom_sf"/>
</dbReference>
<dbReference type="Gene3D" id="3.40.50.720">
    <property type="entry name" value="NAD(P)-binding Rossmann-like Domain"/>
    <property type="match status" value="1"/>
</dbReference>
<feature type="domain" description="Polysaccharide biosynthesis protein CapD-like" evidence="2">
    <location>
        <begin position="75"/>
        <end position="349"/>
    </location>
</feature>
<comment type="caution">
    <text evidence="3">The sequence shown here is derived from an EMBL/GenBank/DDBJ whole genome shotgun (WGS) entry which is preliminary data.</text>
</comment>
<dbReference type="AlphaFoldDB" id="A0A919MWB9"/>
<evidence type="ECO:0000313" key="4">
    <source>
        <dbReference type="Proteomes" id="UP000636960"/>
    </source>
</evidence>
<dbReference type="InterPro" id="IPR003869">
    <property type="entry name" value="Polysac_CapD-like"/>
</dbReference>
<evidence type="ECO:0000313" key="3">
    <source>
        <dbReference type="EMBL" id="GIE97299.1"/>
    </source>
</evidence>
<reference evidence="3" key="1">
    <citation type="submission" date="2021-01" db="EMBL/GenBank/DDBJ databases">
        <title>Whole genome shotgun sequence of Actinoplanes rishiriensis NBRC 108556.</title>
        <authorList>
            <person name="Komaki H."/>
            <person name="Tamura T."/>
        </authorList>
    </citation>
    <scope>NUCLEOTIDE SEQUENCE</scope>
    <source>
        <strain evidence="3">NBRC 108556</strain>
    </source>
</reference>
<keyword evidence="4" id="KW-1185">Reference proteome</keyword>